<feature type="non-terminal residue" evidence="1">
    <location>
        <position position="1"/>
    </location>
</feature>
<proteinExistence type="predicted"/>
<comment type="caution">
    <text evidence="1">The sequence shown here is derived from an EMBL/GenBank/DDBJ whole genome shotgun (WGS) entry which is preliminary data.</text>
</comment>
<name>A0A392SU71_9FABA</name>
<dbReference type="AlphaFoldDB" id="A0A392SU71"/>
<dbReference type="Proteomes" id="UP000265520">
    <property type="component" value="Unassembled WGS sequence"/>
</dbReference>
<protein>
    <submittedName>
        <fullName evidence="1">Uncharacterized protein</fullName>
    </submittedName>
</protein>
<dbReference type="EMBL" id="LXQA010432328">
    <property type="protein sequence ID" value="MCI51470.1"/>
    <property type="molecule type" value="Genomic_DNA"/>
</dbReference>
<sequence>FYQCLVPLETTVVLEQAQHPMLAFQLVFKVLPLEVEFELLCLEVELLSLDPEVELISLDPEVELLSQTFHILPLFFFFLQIFF</sequence>
<organism evidence="1 2">
    <name type="scientific">Trifolium medium</name>
    <dbReference type="NCBI Taxonomy" id="97028"/>
    <lineage>
        <taxon>Eukaryota</taxon>
        <taxon>Viridiplantae</taxon>
        <taxon>Streptophyta</taxon>
        <taxon>Embryophyta</taxon>
        <taxon>Tracheophyta</taxon>
        <taxon>Spermatophyta</taxon>
        <taxon>Magnoliopsida</taxon>
        <taxon>eudicotyledons</taxon>
        <taxon>Gunneridae</taxon>
        <taxon>Pentapetalae</taxon>
        <taxon>rosids</taxon>
        <taxon>fabids</taxon>
        <taxon>Fabales</taxon>
        <taxon>Fabaceae</taxon>
        <taxon>Papilionoideae</taxon>
        <taxon>50 kb inversion clade</taxon>
        <taxon>NPAAA clade</taxon>
        <taxon>Hologalegina</taxon>
        <taxon>IRL clade</taxon>
        <taxon>Trifolieae</taxon>
        <taxon>Trifolium</taxon>
    </lineage>
</organism>
<reference evidence="1 2" key="1">
    <citation type="journal article" date="2018" name="Front. Plant Sci.">
        <title>Red Clover (Trifolium pratense) and Zigzag Clover (T. medium) - A Picture of Genomic Similarities and Differences.</title>
        <authorList>
            <person name="Dluhosova J."/>
            <person name="Istvanek J."/>
            <person name="Nedelnik J."/>
            <person name="Repkova J."/>
        </authorList>
    </citation>
    <scope>NUCLEOTIDE SEQUENCE [LARGE SCALE GENOMIC DNA]</scope>
    <source>
        <strain evidence="2">cv. 10/8</strain>
        <tissue evidence="1">Leaf</tissue>
    </source>
</reference>
<evidence type="ECO:0000313" key="2">
    <source>
        <dbReference type="Proteomes" id="UP000265520"/>
    </source>
</evidence>
<evidence type="ECO:0000313" key="1">
    <source>
        <dbReference type="EMBL" id="MCI51470.1"/>
    </source>
</evidence>
<keyword evidence="2" id="KW-1185">Reference proteome</keyword>
<accession>A0A392SU71</accession>